<keyword evidence="3 5" id="KW-0067">ATP-binding</keyword>
<sequence>MSTYSTRLVVGYIHNLLAKTSRTSPMARNLVSWLDGNLESLGIAPGFDWEEAIDRRNTLSAKNWQAFYDTVARRRNQLRTKPDRLWLNLRELAAETHLDDLEFQILELLLLKRKDDYGIACLLEANDDTGPFYMPKFIASLLGVSMQNVQRALSPTARLLTTGLVTDDGSYSGWTHEMPSYLVAGLLPPNTGMKDLRTSILGPKETTELGWDDYEHIARDRDLVGSVLSGAMKERARGVNILIHGPTGTGKTEFCRMIAKRLRYPLHSLGNKAMPQRFRESGDRCSQLQLALKIAQAGTLLLFDEMEDILDAGEGLAQLLGHGRMKMDKSKANATLENNALPVLWTSNNIEAFDEAFLRRMTMVVEIGPPPAKVRERILRRSLGRHNLSLGDADIATLAKSYPAAPALVVNAVKAASLAGGKTMSDIRHLLGLSLKAVHGKPPIVVATGLPEFSMDLIHPDADLVTITERLAKHGEGSFSLLLYGPPGTGKSFYLRHLADRMGMEVLLKRASDLKSKYVGETEQNIARAFTEARDTGAFLIFDEADSLLFTRGMAHRSWEISEVNEMLTWMEQHPLPFGCTTNLLDIVDDAAMRRFLFKVKFHHLPRAKVAAAFRHYFGMDPDGCIALDNLTAGDFAVVSRKAALLGKSRDAKALMELLGQESRAKPGAGKRKTGFTVS</sequence>
<dbReference type="CDD" id="cd19481">
    <property type="entry name" value="RecA-like_protease"/>
    <property type="match status" value="1"/>
</dbReference>
<keyword evidence="2" id="KW-0547">Nucleotide-binding</keyword>
<dbReference type="GO" id="GO:0005524">
    <property type="term" value="F:ATP binding"/>
    <property type="evidence" value="ECO:0007669"/>
    <property type="project" value="UniProtKB-KW"/>
</dbReference>
<proteinExistence type="inferred from homology"/>
<protein>
    <submittedName>
        <fullName evidence="5">ATP-binding protein</fullName>
    </submittedName>
</protein>
<dbReference type="InterPro" id="IPR027417">
    <property type="entry name" value="P-loop_NTPase"/>
</dbReference>
<comment type="similarity">
    <text evidence="1">Belongs to the AAA ATPase family.</text>
</comment>
<dbReference type="SMART" id="SM00382">
    <property type="entry name" value="AAA"/>
    <property type="match status" value="2"/>
</dbReference>
<dbReference type="InterPro" id="IPR003959">
    <property type="entry name" value="ATPase_AAA_core"/>
</dbReference>
<dbReference type="GO" id="GO:0016887">
    <property type="term" value="F:ATP hydrolysis activity"/>
    <property type="evidence" value="ECO:0007669"/>
    <property type="project" value="InterPro"/>
</dbReference>
<gene>
    <name evidence="5" type="ORF">G3N56_03695</name>
</gene>
<feature type="domain" description="AAA+ ATPase" evidence="4">
    <location>
        <begin position="477"/>
        <end position="607"/>
    </location>
</feature>
<accession>A0A7K3NI12</accession>
<comment type="caution">
    <text evidence="5">The sequence shown here is derived from an EMBL/GenBank/DDBJ whole genome shotgun (WGS) entry which is preliminary data.</text>
</comment>
<name>A0A7K3NI12_9BACT</name>
<evidence type="ECO:0000313" key="5">
    <source>
        <dbReference type="EMBL" id="NDY55844.1"/>
    </source>
</evidence>
<dbReference type="SUPFAM" id="SSF52540">
    <property type="entry name" value="P-loop containing nucleoside triphosphate hydrolases"/>
    <property type="match status" value="2"/>
</dbReference>
<evidence type="ECO:0000259" key="4">
    <source>
        <dbReference type="SMART" id="SM00382"/>
    </source>
</evidence>
<evidence type="ECO:0000313" key="6">
    <source>
        <dbReference type="Proteomes" id="UP000469724"/>
    </source>
</evidence>
<dbReference type="Gene3D" id="3.40.50.300">
    <property type="entry name" value="P-loop containing nucleotide triphosphate hydrolases"/>
    <property type="match status" value="2"/>
</dbReference>
<keyword evidence="6" id="KW-1185">Reference proteome</keyword>
<organism evidence="5 6">
    <name type="scientific">Desulfolutivibrio sulfodismutans</name>
    <dbReference type="NCBI Taxonomy" id="63561"/>
    <lineage>
        <taxon>Bacteria</taxon>
        <taxon>Pseudomonadati</taxon>
        <taxon>Thermodesulfobacteriota</taxon>
        <taxon>Desulfovibrionia</taxon>
        <taxon>Desulfovibrionales</taxon>
        <taxon>Desulfovibrionaceae</taxon>
        <taxon>Desulfolutivibrio</taxon>
    </lineage>
</organism>
<dbReference type="Proteomes" id="UP000469724">
    <property type="component" value="Unassembled WGS sequence"/>
</dbReference>
<dbReference type="EMBL" id="JAAGRQ010000010">
    <property type="protein sequence ID" value="NDY55844.1"/>
    <property type="molecule type" value="Genomic_DNA"/>
</dbReference>
<evidence type="ECO:0000256" key="2">
    <source>
        <dbReference type="ARBA" id="ARBA00022741"/>
    </source>
</evidence>
<reference evidence="5 6" key="1">
    <citation type="submission" date="2020-02" db="EMBL/GenBank/DDBJ databases">
        <title>Comparative genomics of sulfur disproportionating microorganisms.</title>
        <authorList>
            <person name="Ward L.M."/>
            <person name="Bertran E."/>
            <person name="Johnston D.T."/>
        </authorList>
    </citation>
    <scope>NUCLEOTIDE SEQUENCE [LARGE SCALE GENOMIC DNA]</scope>
    <source>
        <strain evidence="5 6">DSM 3696</strain>
    </source>
</reference>
<evidence type="ECO:0000256" key="1">
    <source>
        <dbReference type="ARBA" id="ARBA00006914"/>
    </source>
</evidence>
<dbReference type="AlphaFoldDB" id="A0A7K3NI12"/>
<dbReference type="Pfam" id="PF00004">
    <property type="entry name" value="AAA"/>
    <property type="match status" value="2"/>
</dbReference>
<dbReference type="PANTHER" id="PTHR23073">
    <property type="entry name" value="26S PROTEASOME REGULATORY SUBUNIT"/>
    <property type="match status" value="1"/>
</dbReference>
<dbReference type="InterPro" id="IPR003593">
    <property type="entry name" value="AAA+_ATPase"/>
</dbReference>
<dbReference type="InterPro" id="IPR050221">
    <property type="entry name" value="26S_Proteasome_ATPase"/>
</dbReference>
<dbReference type="RefSeq" id="WP_163300899.1">
    <property type="nucleotide sequence ID" value="NZ_JAAGRQ010000010.1"/>
</dbReference>
<evidence type="ECO:0000256" key="3">
    <source>
        <dbReference type="ARBA" id="ARBA00022840"/>
    </source>
</evidence>
<feature type="domain" description="AAA+ ATPase" evidence="4">
    <location>
        <begin position="237"/>
        <end position="371"/>
    </location>
</feature>
<dbReference type="CDD" id="cd00009">
    <property type="entry name" value="AAA"/>
    <property type="match status" value="1"/>
</dbReference>